<evidence type="ECO:0000256" key="2">
    <source>
        <dbReference type="SAM" id="Phobius"/>
    </source>
</evidence>
<dbReference type="GeneID" id="76728219"/>
<keyword evidence="2" id="KW-1133">Transmembrane helix</keyword>
<proteinExistence type="predicted"/>
<evidence type="ECO:0000313" key="3">
    <source>
        <dbReference type="EMBL" id="QPG68663.1"/>
    </source>
</evidence>
<organism evidence="4">
    <name type="scientific">Mycolicibacterium mucogenicum DSM 44124</name>
    <dbReference type="NCBI Taxonomy" id="1226753"/>
    <lineage>
        <taxon>Bacteria</taxon>
        <taxon>Bacillati</taxon>
        <taxon>Actinomycetota</taxon>
        <taxon>Actinomycetes</taxon>
        <taxon>Mycobacteriales</taxon>
        <taxon>Mycobacteriaceae</taxon>
        <taxon>Mycolicibacterium</taxon>
    </lineage>
</organism>
<evidence type="ECO:0000313" key="5">
    <source>
        <dbReference type="Proteomes" id="UP000309231"/>
    </source>
</evidence>
<protein>
    <submittedName>
        <fullName evidence="4">Uncharacterized protein</fullName>
    </submittedName>
</protein>
<dbReference type="EMBL" id="CP062008">
    <property type="protein sequence ID" value="QPG68663.1"/>
    <property type="molecule type" value="Genomic_DNA"/>
</dbReference>
<dbReference type="Proteomes" id="UP000309231">
    <property type="component" value="Chromosome"/>
</dbReference>
<keyword evidence="5" id="KW-1185">Reference proteome</keyword>
<reference evidence="3 5" key="3">
    <citation type="journal article" date="2019" name="Sci. Rep.">
        <title>Insight into the biology of Mycobacterium mucogenicum and Mycobacterium neoaurum clade members.</title>
        <authorList>
            <person name="Behra P.R.K."/>
            <person name="Pettersson B.M.F."/>
            <person name="Ramesh M."/>
            <person name="Dasgupta S."/>
            <person name="Kirsebom L.A."/>
        </authorList>
    </citation>
    <scope>NUCLEOTIDE SEQUENCE [LARGE SCALE GENOMIC DNA]</scope>
    <source>
        <strain evidence="3 5">DSM 44124</strain>
    </source>
</reference>
<dbReference type="KEGG" id="mmuc:C1S78_025025"/>
<reference evidence="4" key="1">
    <citation type="submission" date="2018-01" db="EMBL/GenBank/DDBJ databases">
        <title>Comparative genomics of Mycobacterium mucogenicum and Mycobacterium neoaurum clade members emphasizing tRNA and non-coding RNA.</title>
        <authorList>
            <person name="Behra P.R.K."/>
            <person name="Pettersson B.M.F."/>
            <person name="Das S."/>
            <person name="Dasgupta S."/>
            <person name="Kirsebom L.A."/>
        </authorList>
    </citation>
    <scope>NUCLEOTIDE SEQUENCE</scope>
    <source>
        <strain evidence="4">DSM 44124</strain>
    </source>
</reference>
<reference evidence="3 5" key="2">
    <citation type="journal article" date="2019" name="BMC Evol. Biol.">
        <title>Comparative genomics of Mycobacterium mucogenicum and Mycobacterium neoaurum clade members emphasizing tRNA and non-coding RNA.</title>
        <authorList>
            <person name="Behra P.R.K."/>
            <person name="Pettersson B.M.F."/>
            <person name="Das S."/>
            <person name="Dasgupta S."/>
            <person name="Kirsebom L.A."/>
        </authorList>
    </citation>
    <scope>NUCLEOTIDE SEQUENCE [LARGE SCALE GENOMIC DNA]</scope>
    <source>
        <strain evidence="3 5">DSM 44124</strain>
    </source>
</reference>
<dbReference type="RefSeq" id="WP_053855396.1">
    <property type="nucleotide sequence ID" value="NZ_ANBS01000066.1"/>
</dbReference>
<accession>A0A8H2PIX0</accession>
<dbReference type="EMBL" id="POTL01000001">
    <property type="protein sequence ID" value="TLH55189.1"/>
    <property type="molecule type" value="Genomic_DNA"/>
</dbReference>
<feature type="region of interest" description="Disordered" evidence="1">
    <location>
        <begin position="1"/>
        <end position="42"/>
    </location>
</feature>
<sequence length="256" mass="27334">MTQPPYPPPGYQGPGQPYGPPAPSWQTPAQPGVGSQGPQQYWQARYGQVPQGQWPQYAPPPKKNTGRVVGIVVAVLAMPVVIAAIVGITAGVRGEPPITATSSEDFDAVCKNGSVSNAADYQKPYKIVAFYESVARGTWPRVSILSPEGGYSGYGLPPSSISVVACLSRQSATEKKEGTCEYDSAGDKDRVSRYSVDYEVELREAKTGKRIKSLGSVRGPSTSCPVVALYNGSNHKMYGYPDKDQLDAKLKEFAAG</sequence>
<evidence type="ECO:0000313" key="4">
    <source>
        <dbReference type="EMBL" id="TLH55189.1"/>
    </source>
</evidence>
<dbReference type="AlphaFoldDB" id="A0A8H2PIX0"/>
<feature type="compositionally biased region" description="Pro residues" evidence="1">
    <location>
        <begin position="1"/>
        <end position="23"/>
    </location>
</feature>
<keyword evidence="2" id="KW-0472">Membrane</keyword>
<gene>
    <name evidence="3" type="ORF">C1S78_025025</name>
    <name evidence="4" type="ORF">C1S78_24995</name>
</gene>
<name>A0A8H2PIX0_MYCMU</name>
<evidence type="ECO:0000256" key="1">
    <source>
        <dbReference type="SAM" id="MobiDB-lite"/>
    </source>
</evidence>
<feature type="transmembrane region" description="Helical" evidence="2">
    <location>
        <begin position="68"/>
        <end position="92"/>
    </location>
</feature>
<keyword evidence="2" id="KW-0812">Transmembrane</keyword>